<protein>
    <submittedName>
        <fullName evidence="2">Uncharacterized protein</fullName>
    </submittedName>
</protein>
<organism evidence="2 3">
    <name type="scientific">Spirosoma profusum</name>
    <dbReference type="NCBI Taxonomy" id="2771354"/>
    <lineage>
        <taxon>Bacteria</taxon>
        <taxon>Pseudomonadati</taxon>
        <taxon>Bacteroidota</taxon>
        <taxon>Cytophagia</taxon>
        <taxon>Cytophagales</taxon>
        <taxon>Cytophagaceae</taxon>
        <taxon>Spirosoma</taxon>
    </lineage>
</organism>
<evidence type="ECO:0000313" key="3">
    <source>
        <dbReference type="Proteomes" id="UP000598820"/>
    </source>
</evidence>
<dbReference type="EMBL" id="JACWZY010000009">
    <property type="protein sequence ID" value="MBD2701594.1"/>
    <property type="molecule type" value="Genomic_DNA"/>
</dbReference>
<proteinExistence type="predicted"/>
<sequence>MCAYWQSNALLMIDYPEAKYTDRNSTQYFMLTTLLLKAQALWLAAFFPMIRCMTPYRVGEMSNGK</sequence>
<feature type="transmembrane region" description="Helical" evidence="1">
    <location>
        <begin position="28"/>
        <end position="47"/>
    </location>
</feature>
<name>A0A927ANC8_9BACT</name>
<dbReference type="AlphaFoldDB" id="A0A927ANC8"/>
<keyword evidence="1" id="KW-1133">Transmembrane helix</keyword>
<evidence type="ECO:0000256" key="1">
    <source>
        <dbReference type="SAM" id="Phobius"/>
    </source>
</evidence>
<gene>
    <name evidence="2" type="ORF">IC229_13165</name>
</gene>
<dbReference type="Proteomes" id="UP000598820">
    <property type="component" value="Unassembled WGS sequence"/>
</dbReference>
<reference evidence="2" key="1">
    <citation type="submission" date="2020-09" db="EMBL/GenBank/DDBJ databases">
        <authorList>
            <person name="Kim M.K."/>
        </authorList>
    </citation>
    <scope>NUCLEOTIDE SEQUENCE</scope>
    <source>
        <strain evidence="2">BT702</strain>
    </source>
</reference>
<evidence type="ECO:0000313" key="2">
    <source>
        <dbReference type="EMBL" id="MBD2701594.1"/>
    </source>
</evidence>
<dbReference type="RefSeq" id="WP_190887446.1">
    <property type="nucleotide sequence ID" value="NZ_JACWZY010000009.1"/>
</dbReference>
<keyword evidence="1" id="KW-0812">Transmembrane</keyword>
<accession>A0A927ANC8</accession>
<keyword evidence="3" id="KW-1185">Reference proteome</keyword>
<keyword evidence="1" id="KW-0472">Membrane</keyword>
<comment type="caution">
    <text evidence="2">The sequence shown here is derived from an EMBL/GenBank/DDBJ whole genome shotgun (WGS) entry which is preliminary data.</text>
</comment>